<evidence type="ECO:0000313" key="2">
    <source>
        <dbReference type="Proteomes" id="UP001642483"/>
    </source>
</evidence>
<dbReference type="Proteomes" id="UP001642483">
    <property type="component" value="Unassembled WGS sequence"/>
</dbReference>
<name>A0ABP0H4U1_CLALP</name>
<keyword evidence="2" id="KW-1185">Reference proteome</keyword>
<sequence>MPSLQSFSQYIKSDRHGSTRIENLSLKDIFCATTSDFCDKVALCEIREYQLFQKLYVPESKLFRQDEKLKSEDDDLEEEKVVPSN</sequence>
<reference evidence="1 2" key="1">
    <citation type="submission" date="2024-02" db="EMBL/GenBank/DDBJ databases">
        <authorList>
            <person name="Daric V."/>
            <person name="Darras S."/>
        </authorList>
    </citation>
    <scope>NUCLEOTIDE SEQUENCE [LARGE SCALE GENOMIC DNA]</scope>
</reference>
<accession>A0ABP0H4U1</accession>
<evidence type="ECO:0000313" key="1">
    <source>
        <dbReference type="EMBL" id="CAK8697994.1"/>
    </source>
</evidence>
<organism evidence="1 2">
    <name type="scientific">Clavelina lepadiformis</name>
    <name type="common">Light-bulb sea squirt</name>
    <name type="synonym">Ascidia lepadiformis</name>
    <dbReference type="NCBI Taxonomy" id="159417"/>
    <lineage>
        <taxon>Eukaryota</taxon>
        <taxon>Metazoa</taxon>
        <taxon>Chordata</taxon>
        <taxon>Tunicata</taxon>
        <taxon>Ascidiacea</taxon>
        <taxon>Aplousobranchia</taxon>
        <taxon>Clavelinidae</taxon>
        <taxon>Clavelina</taxon>
    </lineage>
</organism>
<proteinExistence type="predicted"/>
<protein>
    <submittedName>
        <fullName evidence="1">Uncharacterized protein</fullName>
    </submittedName>
</protein>
<dbReference type="EMBL" id="CAWYQH010000174">
    <property type="protein sequence ID" value="CAK8697994.1"/>
    <property type="molecule type" value="Genomic_DNA"/>
</dbReference>
<gene>
    <name evidence="1" type="ORF">CVLEPA_LOCUS31466</name>
</gene>
<comment type="caution">
    <text evidence="1">The sequence shown here is derived from an EMBL/GenBank/DDBJ whole genome shotgun (WGS) entry which is preliminary data.</text>
</comment>